<accession>A0A8B4GED9</accession>
<protein>
    <submittedName>
        <fullName evidence="1">Bacterial TniB protein</fullName>
    </submittedName>
</protein>
<sequence>MEKQYEYVHEKFRHLVTASNQERIEFLDEPRWVGYAVANKIIDNLVSLMNKPKRPRMFNLLVVGDSNNGKTTLIRHFYDLYGIHFVDSQPDGIRPIILAEAPPSANEKELYISLLERFYVPYRPTDSVAKLRYQTIHLFREYKVKMLIIDEFHSLLVGTPRLQRQVMNAIKMLCNELQIPIVGVGTKDAIRVLHTDPQHASRFDVAELPTWKLDKDFQKLLFQFQGILPLKKYSNLQSPELATKIHTISGGNLGNVHRLLTACAVEAITTGTEQITLDIIEHNSWVQPTHGLRKIIG</sequence>
<dbReference type="InterPro" id="IPR008868">
    <property type="entry name" value="TniB"/>
</dbReference>
<dbReference type="EMBL" id="LT906482">
    <property type="protein sequence ID" value="SNW09800.1"/>
    <property type="molecule type" value="Genomic_DNA"/>
</dbReference>
<dbReference type="Pfam" id="PF05621">
    <property type="entry name" value="TniB"/>
    <property type="match status" value="1"/>
</dbReference>
<dbReference type="GeneID" id="60770540"/>
<organism evidence="1 2">
    <name type="scientific">Eikenella corrodens</name>
    <dbReference type="NCBI Taxonomy" id="539"/>
    <lineage>
        <taxon>Bacteria</taxon>
        <taxon>Pseudomonadati</taxon>
        <taxon>Pseudomonadota</taxon>
        <taxon>Betaproteobacteria</taxon>
        <taxon>Neisseriales</taxon>
        <taxon>Neisseriaceae</taxon>
        <taxon>Eikenella</taxon>
    </lineage>
</organism>
<dbReference type="SUPFAM" id="SSF52540">
    <property type="entry name" value="P-loop containing nucleoside triphosphate hydrolases"/>
    <property type="match status" value="1"/>
</dbReference>
<dbReference type="InterPro" id="IPR027417">
    <property type="entry name" value="P-loop_NTPase"/>
</dbReference>
<dbReference type="Gene3D" id="3.40.50.300">
    <property type="entry name" value="P-loop containing nucleotide triphosphate hydrolases"/>
    <property type="match status" value="1"/>
</dbReference>
<proteinExistence type="predicted"/>
<dbReference type="AlphaFoldDB" id="A0A8B4GED9"/>
<dbReference type="KEGG" id="ecor:SAMEA4412678_1639"/>
<dbReference type="Proteomes" id="UP000215465">
    <property type="component" value="Chromosome 1"/>
</dbReference>
<evidence type="ECO:0000313" key="2">
    <source>
        <dbReference type="Proteomes" id="UP000215465"/>
    </source>
</evidence>
<name>A0A8B4GED9_EIKCO</name>
<dbReference type="RefSeq" id="WP_003822125.1">
    <property type="nucleotide sequence ID" value="NZ_CP082861.1"/>
</dbReference>
<reference evidence="1 2" key="1">
    <citation type="submission" date="2017-06" db="EMBL/GenBank/DDBJ databases">
        <authorList>
            <consortium name="Pathogen Informatics"/>
        </authorList>
    </citation>
    <scope>NUCLEOTIDE SEQUENCE [LARGE SCALE GENOMIC DNA]</scope>
    <source>
        <strain evidence="1 2">NCTC10596</strain>
    </source>
</reference>
<gene>
    <name evidence="1" type="ORF">SAMEA4412678_01639</name>
</gene>
<evidence type="ECO:0000313" key="1">
    <source>
        <dbReference type="EMBL" id="SNW09800.1"/>
    </source>
</evidence>